<name>A0A7R9E931_9NEOP</name>
<dbReference type="PANTHER" id="PTHR15976">
    <property type="entry name" value="CONSTITUTIVE COACTIVATOR OF PEROXISOME PROLIFERATOR-ACTIVATED RECEPTOR GAMMA"/>
    <property type="match status" value="1"/>
</dbReference>
<dbReference type="EMBL" id="OB793707">
    <property type="protein sequence ID" value="CAD7428329.1"/>
    <property type="molecule type" value="Genomic_DNA"/>
</dbReference>
<dbReference type="AlphaFoldDB" id="A0A7R9E931"/>
<proteinExistence type="predicted"/>
<gene>
    <name evidence="1" type="ORF">TMSB3V08_LOCUS5141</name>
</gene>
<protein>
    <submittedName>
        <fullName evidence="1">Uncharacterized protein</fullName>
    </submittedName>
</protein>
<dbReference type="GO" id="GO:0005634">
    <property type="term" value="C:nucleus"/>
    <property type="evidence" value="ECO:0007669"/>
    <property type="project" value="TreeGrafter"/>
</dbReference>
<sequence>MVCYSRGPNVPSSWELVGSLKVGWRFNPVTHSLRPERAFSPDFDNLSADARWFYFHLEGHHPGLVALWTDRSEDMQDVRWKLFTAAVSPRLSSEQFRQLPSHLVVPAVSLFYLQNECLPPVAAMWEVDAIIAQAVLLSMYDAPTLSNIRTPTIDTRAVRLATLFQRATRIVFMLVATCGYPVPKLQIMPWQYFDGKLFHLTYLKAKSGAGHGELCNHQVVLLEQFQQVRRAVFG</sequence>
<reference evidence="1" key="1">
    <citation type="submission" date="2020-11" db="EMBL/GenBank/DDBJ databases">
        <authorList>
            <person name="Tran Van P."/>
        </authorList>
    </citation>
    <scope>NUCLEOTIDE SEQUENCE</scope>
</reference>
<dbReference type="PANTHER" id="PTHR15976:SF16">
    <property type="entry name" value="ASTEROID DOMAIN-CONTAINING PROTEIN"/>
    <property type="match status" value="1"/>
</dbReference>
<accession>A0A7R9E931</accession>
<evidence type="ECO:0000313" key="1">
    <source>
        <dbReference type="EMBL" id="CAD7428329.1"/>
    </source>
</evidence>
<organism evidence="1">
    <name type="scientific">Timema monikensis</name>
    <dbReference type="NCBI Taxonomy" id="170555"/>
    <lineage>
        <taxon>Eukaryota</taxon>
        <taxon>Metazoa</taxon>
        <taxon>Ecdysozoa</taxon>
        <taxon>Arthropoda</taxon>
        <taxon>Hexapoda</taxon>
        <taxon>Insecta</taxon>
        <taxon>Pterygota</taxon>
        <taxon>Neoptera</taxon>
        <taxon>Polyneoptera</taxon>
        <taxon>Phasmatodea</taxon>
        <taxon>Timematodea</taxon>
        <taxon>Timematoidea</taxon>
        <taxon>Timematidae</taxon>
        <taxon>Timema</taxon>
    </lineage>
</organism>
<dbReference type="InterPro" id="IPR026784">
    <property type="entry name" value="Coact_PPARg"/>
</dbReference>